<reference evidence="1" key="1">
    <citation type="submission" date="2021-02" db="EMBL/GenBank/DDBJ databases">
        <authorList>
            <person name="Bekaert M."/>
        </authorList>
    </citation>
    <scope>NUCLEOTIDE SEQUENCE</scope>
    <source>
        <strain evidence="1">IoA-00</strain>
    </source>
</reference>
<dbReference type="EMBL" id="HG994587">
    <property type="protein sequence ID" value="CAF3019514.1"/>
    <property type="molecule type" value="Genomic_DNA"/>
</dbReference>
<dbReference type="Proteomes" id="UP000675881">
    <property type="component" value="Chromosome 8"/>
</dbReference>
<accession>A0A7R8D6N9</accession>
<sequence length="193" mass="22293">MEQLTKCRAFANLSLKGVYDRFHFYFKASEILVSTSYLPESKILMFNSNQEDLARIYLKEEGTSNFESMDNQEIKDSSCNGKFWIALIENRTFWIVRREAEIGRWLRLFSGPGDMPLDETHTSQVDLFEFLVLIVSSSGLEANIRMLSTIFFTPFKLFNTLLTAQTKFIFGSNQSHWNSTVSRTSEGCKECDL</sequence>
<keyword evidence="2" id="KW-1185">Reference proteome</keyword>
<evidence type="ECO:0000313" key="2">
    <source>
        <dbReference type="Proteomes" id="UP000675881"/>
    </source>
</evidence>
<organism evidence="1 2">
    <name type="scientific">Lepeophtheirus salmonis</name>
    <name type="common">Salmon louse</name>
    <name type="synonym">Caligus salmonis</name>
    <dbReference type="NCBI Taxonomy" id="72036"/>
    <lineage>
        <taxon>Eukaryota</taxon>
        <taxon>Metazoa</taxon>
        <taxon>Ecdysozoa</taxon>
        <taxon>Arthropoda</taxon>
        <taxon>Crustacea</taxon>
        <taxon>Multicrustacea</taxon>
        <taxon>Hexanauplia</taxon>
        <taxon>Copepoda</taxon>
        <taxon>Siphonostomatoida</taxon>
        <taxon>Caligidae</taxon>
        <taxon>Lepeophtheirus</taxon>
    </lineage>
</organism>
<proteinExistence type="predicted"/>
<protein>
    <submittedName>
        <fullName evidence="1">(salmon louse) hypothetical protein</fullName>
    </submittedName>
</protein>
<name>A0A7R8D6N9_LEPSM</name>
<evidence type="ECO:0000313" key="1">
    <source>
        <dbReference type="EMBL" id="CAF3019514.1"/>
    </source>
</evidence>
<gene>
    <name evidence="1" type="ORF">LSAA_14426</name>
</gene>
<dbReference type="AlphaFoldDB" id="A0A7R8D6N9"/>